<evidence type="ECO:0000313" key="9">
    <source>
        <dbReference type="RefSeq" id="XP_019621087.1"/>
    </source>
</evidence>
<dbReference type="GO" id="GO:0061630">
    <property type="term" value="F:ubiquitin protein ligase activity"/>
    <property type="evidence" value="ECO:0007669"/>
    <property type="project" value="TreeGrafter"/>
</dbReference>
<keyword evidence="2 4" id="KW-0863">Zinc-finger</keyword>
<dbReference type="InterPro" id="IPR047153">
    <property type="entry name" value="TRIM45/56/19-like"/>
</dbReference>
<dbReference type="AlphaFoldDB" id="A0A6P4YQY3"/>
<dbReference type="PANTHER" id="PTHR25462:SF296">
    <property type="entry name" value="MEIOTIC P26, ISOFORM F"/>
    <property type="match status" value="1"/>
</dbReference>
<keyword evidence="8" id="KW-1185">Reference proteome</keyword>
<dbReference type="PROSITE" id="PS50089">
    <property type="entry name" value="ZF_RING_2"/>
    <property type="match status" value="1"/>
</dbReference>
<feature type="region of interest" description="Disordered" evidence="5">
    <location>
        <begin position="286"/>
        <end position="307"/>
    </location>
</feature>
<dbReference type="SUPFAM" id="SSF57850">
    <property type="entry name" value="RING/U-box"/>
    <property type="match status" value="1"/>
</dbReference>
<evidence type="ECO:0000256" key="2">
    <source>
        <dbReference type="ARBA" id="ARBA00022771"/>
    </source>
</evidence>
<dbReference type="OrthoDB" id="654191at2759"/>
<organism evidence="8 9">
    <name type="scientific">Branchiostoma belcheri</name>
    <name type="common">Amphioxus</name>
    <dbReference type="NCBI Taxonomy" id="7741"/>
    <lineage>
        <taxon>Eukaryota</taxon>
        <taxon>Metazoa</taxon>
        <taxon>Chordata</taxon>
        <taxon>Cephalochordata</taxon>
        <taxon>Leptocardii</taxon>
        <taxon>Amphioxiformes</taxon>
        <taxon>Branchiostomatidae</taxon>
        <taxon>Branchiostoma</taxon>
    </lineage>
</organism>
<dbReference type="KEGG" id="bbel:109467516"/>
<dbReference type="PROSITE" id="PS50119">
    <property type="entry name" value="ZF_BBOX"/>
    <property type="match status" value="1"/>
</dbReference>
<dbReference type="Gene3D" id="3.30.160.60">
    <property type="entry name" value="Classic Zinc Finger"/>
    <property type="match status" value="1"/>
</dbReference>
<name>A0A6P4YQY3_BRABE</name>
<dbReference type="InterPro" id="IPR017907">
    <property type="entry name" value="Znf_RING_CS"/>
</dbReference>
<evidence type="ECO:0000259" key="7">
    <source>
        <dbReference type="PROSITE" id="PS50119"/>
    </source>
</evidence>
<dbReference type="GeneID" id="109467516"/>
<reference evidence="9" key="1">
    <citation type="submission" date="2025-08" db="UniProtKB">
        <authorList>
            <consortium name="RefSeq"/>
        </authorList>
    </citation>
    <scope>IDENTIFICATION</scope>
    <source>
        <tissue evidence="9">Gonad</tissue>
    </source>
</reference>
<evidence type="ECO:0000256" key="4">
    <source>
        <dbReference type="PROSITE-ProRule" id="PRU00024"/>
    </source>
</evidence>
<evidence type="ECO:0000313" key="8">
    <source>
        <dbReference type="Proteomes" id="UP000515135"/>
    </source>
</evidence>
<dbReference type="InterPro" id="IPR001841">
    <property type="entry name" value="Znf_RING"/>
</dbReference>
<dbReference type="Pfam" id="PF00643">
    <property type="entry name" value="zf-B_box"/>
    <property type="match status" value="1"/>
</dbReference>
<dbReference type="PROSITE" id="PS00518">
    <property type="entry name" value="ZF_RING_1"/>
    <property type="match status" value="1"/>
</dbReference>
<dbReference type="InterPro" id="IPR000315">
    <property type="entry name" value="Znf_B-box"/>
</dbReference>
<keyword evidence="3" id="KW-0862">Zinc</keyword>
<dbReference type="GO" id="GO:0008270">
    <property type="term" value="F:zinc ion binding"/>
    <property type="evidence" value="ECO:0007669"/>
    <property type="project" value="UniProtKB-KW"/>
</dbReference>
<dbReference type="SUPFAM" id="SSF57845">
    <property type="entry name" value="B-box zinc-binding domain"/>
    <property type="match status" value="1"/>
</dbReference>
<sequence>MAGVSPSLPTALQQELLCVICEKLYSTPKVLPCLHTFCQDCLEERAKEDTTFNCPVCDTRTELTLEGVEQLPENTAILDLCDRIHNQEVMPQLVLDSDEEEESEEEERKLYMFCQTHSKEKQQLYCMQCKVPSCTECLDEIHAGHRMMSLKRALDDRKVSVATFLNRGKDLMENYCSYIQGLRETEKNLHEQKQQADNSITQAYQQMIRKLTDTKESMLKDVHEKHLQNIRAIHQTRDPLLTEVYELASACEGAQQDQDQTRPDFTIREKQLVQVVREISEKVARAPTPLPTPPLTPLTPRMEEWDM</sequence>
<gene>
    <name evidence="9" type="primary">LOC109467516</name>
</gene>
<dbReference type="SMART" id="SM00184">
    <property type="entry name" value="RING"/>
    <property type="match status" value="1"/>
</dbReference>
<evidence type="ECO:0000256" key="3">
    <source>
        <dbReference type="ARBA" id="ARBA00022833"/>
    </source>
</evidence>
<dbReference type="Gene3D" id="3.30.40.10">
    <property type="entry name" value="Zinc/RING finger domain, C3HC4 (zinc finger)"/>
    <property type="match status" value="1"/>
</dbReference>
<dbReference type="RefSeq" id="XP_019621087.1">
    <property type="nucleotide sequence ID" value="XM_019765528.1"/>
</dbReference>
<dbReference type="InterPro" id="IPR013083">
    <property type="entry name" value="Znf_RING/FYVE/PHD"/>
</dbReference>
<feature type="compositionally biased region" description="Pro residues" evidence="5">
    <location>
        <begin position="288"/>
        <end position="297"/>
    </location>
</feature>
<evidence type="ECO:0000256" key="1">
    <source>
        <dbReference type="ARBA" id="ARBA00022723"/>
    </source>
</evidence>
<protein>
    <submittedName>
        <fullName evidence="9">Tripartite motif-containing protein 2-like</fullName>
    </submittedName>
</protein>
<feature type="domain" description="RING-type" evidence="6">
    <location>
        <begin position="18"/>
        <end position="58"/>
    </location>
</feature>
<dbReference type="GO" id="GO:0005654">
    <property type="term" value="C:nucleoplasm"/>
    <property type="evidence" value="ECO:0007669"/>
    <property type="project" value="TreeGrafter"/>
</dbReference>
<feature type="domain" description="B box-type" evidence="7">
    <location>
        <begin position="109"/>
        <end position="150"/>
    </location>
</feature>
<dbReference type="Pfam" id="PF13445">
    <property type="entry name" value="zf-RING_UBOX"/>
    <property type="match status" value="1"/>
</dbReference>
<dbReference type="PANTHER" id="PTHR25462">
    <property type="entry name" value="BONUS, ISOFORM C-RELATED"/>
    <property type="match status" value="1"/>
</dbReference>
<evidence type="ECO:0000259" key="6">
    <source>
        <dbReference type="PROSITE" id="PS50089"/>
    </source>
</evidence>
<evidence type="ECO:0000256" key="5">
    <source>
        <dbReference type="SAM" id="MobiDB-lite"/>
    </source>
</evidence>
<keyword evidence="1" id="KW-0479">Metal-binding</keyword>
<accession>A0A6P4YQY3</accession>
<dbReference type="Proteomes" id="UP000515135">
    <property type="component" value="Unplaced"/>
</dbReference>
<dbReference type="InterPro" id="IPR027370">
    <property type="entry name" value="Znf-RING_euk"/>
</dbReference>
<proteinExistence type="predicted"/>